<dbReference type="InterPro" id="IPR027417">
    <property type="entry name" value="P-loop_NTPase"/>
</dbReference>
<evidence type="ECO:0000256" key="4">
    <source>
        <dbReference type="ARBA" id="ARBA00022741"/>
    </source>
</evidence>
<evidence type="ECO:0000256" key="2">
    <source>
        <dbReference type="ARBA" id="ARBA00008936"/>
    </source>
</evidence>
<keyword evidence="5" id="KW-0067">ATP-binding</keyword>
<dbReference type="Pfam" id="PF00006">
    <property type="entry name" value="ATP-synt_ab"/>
    <property type="match status" value="1"/>
</dbReference>
<evidence type="ECO:0000256" key="7">
    <source>
        <dbReference type="ARBA" id="ARBA00023065"/>
    </source>
</evidence>
<gene>
    <name evidence="13" type="ORF">A3B49_02845</name>
</gene>
<comment type="subcellular location">
    <subcellularLocation>
        <location evidence="1">Membrane</location>
    </subcellularLocation>
</comment>
<comment type="caution">
    <text evidence="13">The sequence shown here is derived from an EMBL/GenBank/DDBJ whole genome shotgun (WGS) entry which is preliminary data.</text>
</comment>
<dbReference type="Gene3D" id="1.10.1140.10">
    <property type="entry name" value="Bovine Mitochondrial F1-atpase, Atp Synthase Beta Chain, Chain D, domain 3"/>
    <property type="match status" value="1"/>
</dbReference>
<dbReference type="Pfam" id="PF22919">
    <property type="entry name" value="ATP-synt_VA_C"/>
    <property type="match status" value="1"/>
</dbReference>
<dbReference type="SUPFAM" id="SSF47917">
    <property type="entry name" value="C-terminal domain of alpha and beta subunits of F1 ATP synthase"/>
    <property type="match status" value="1"/>
</dbReference>
<evidence type="ECO:0000256" key="5">
    <source>
        <dbReference type="ARBA" id="ARBA00022840"/>
    </source>
</evidence>
<dbReference type="AlphaFoldDB" id="A0A1F5MKI8"/>
<keyword evidence="8" id="KW-0472">Membrane</keyword>
<dbReference type="EMBL" id="MFDO01000003">
    <property type="protein sequence ID" value="OGE65872.1"/>
    <property type="molecule type" value="Genomic_DNA"/>
</dbReference>
<dbReference type="PANTHER" id="PTHR15184:SF71">
    <property type="entry name" value="ATP SYNTHASE SUBUNIT BETA, MITOCHONDRIAL"/>
    <property type="match status" value="1"/>
</dbReference>
<dbReference type="SUPFAM" id="SSF52540">
    <property type="entry name" value="P-loop containing nucleoside triphosphate hydrolases"/>
    <property type="match status" value="1"/>
</dbReference>
<keyword evidence="3" id="KW-0813">Transport</keyword>
<evidence type="ECO:0000313" key="13">
    <source>
        <dbReference type="EMBL" id="OGE65872.1"/>
    </source>
</evidence>
<evidence type="ECO:0000256" key="3">
    <source>
        <dbReference type="ARBA" id="ARBA00022448"/>
    </source>
</evidence>
<dbReference type="InterPro" id="IPR055190">
    <property type="entry name" value="ATP-synt_VA_C"/>
</dbReference>
<sequence>MIAVTGQVAQIQIDSDKFPAPNEILISPQDPTVRIEVFFQTGNTIFGLVLSNPTKLYRSMSIIGSGYPLSVPVDKAVLGRAINLFGMAQDGKGPLPAGVKMPIYSKAPPLSTIKPTNKLLQTGIKAIDFLAPLTFGSKVGFAGGAGVGKTILMTELLHNITLQYQGLSVFAGVGERIREGQELYQRLNEAKVMAQTTIILGQMNENAAIRFRVALAAVTIAEYFRDNFKKDVLFFMDNMFRYVQAGSEVATLLGTIPSEQAYQATMQSEVASLEDRLVSNQNGSITSIQTIYLPSDEISDAAVSTIMSFMDTVIVLSRTVAQSGLYPPLDLTLSSSSALSINVVGAEHYQVVTQFRQYLDRYNKLSHIVAIVGESELSANDQIIYNRSRKIINYLTQPFSVTELQSGKKGAYVPRVTTISDIKLILSGKLDNAPAEKLLFIGSLNDIK</sequence>
<evidence type="ECO:0000256" key="6">
    <source>
        <dbReference type="ARBA" id="ARBA00022967"/>
    </source>
</evidence>
<dbReference type="PANTHER" id="PTHR15184">
    <property type="entry name" value="ATP SYNTHASE"/>
    <property type="match status" value="1"/>
</dbReference>
<reference evidence="13 14" key="1">
    <citation type="journal article" date="2016" name="Nat. Commun.">
        <title>Thousands of microbial genomes shed light on interconnected biogeochemical processes in an aquifer system.</title>
        <authorList>
            <person name="Anantharaman K."/>
            <person name="Brown C.T."/>
            <person name="Hug L.A."/>
            <person name="Sharon I."/>
            <person name="Castelle C.J."/>
            <person name="Probst A.J."/>
            <person name="Thomas B.C."/>
            <person name="Singh A."/>
            <person name="Wilkins M.J."/>
            <person name="Karaoz U."/>
            <person name="Brodie E.L."/>
            <person name="Williams K.H."/>
            <person name="Hubbard S.S."/>
            <person name="Banfield J.F."/>
        </authorList>
    </citation>
    <scope>NUCLEOTIDE SEQUENCE [LARGE SCALE GENOMIC DNA]</scope>
</reference>
<feature type="domain" description="ATP synthase A/B type C-terminal" evidence="12">
    <location>
        <begin position="343"/>
        <end position="401"/>
    </location>
</feature>
<dbReference type="InterPro" id="IPR050053">
    <property type="entry name" value="ATPase_alpha/beta_chains"/>
</dbReference>
<dbReference type="Gene3D" id="3.40.50.300">
    <property type="entry name" value="P-loop containing nucleotide triphosphate hydrolases"/>
    <property type="match status" value="1"/>
</dbReference>
<evidence type="ECO:0000259" key="12">
    <source>
        <dbReference type="Pfam" id="PF22919"/>
    </source>
</evidence>
<evidence type="ECO:0000256" key="10">
    <source>
        <dbReference type="ARBA" id="ARBA00023310"/>
    </source>
</evidence>
<accession>A0A1F5MKI8</accession>
<feature type="domain" description="ATPase F1/V1/A1 complex alpha/beta subunit nucleotide-binding" evidence="11">
    <location>
        <begin position="123"/>
        <end position="336"/>
    </location>
</feature>
<keyword evidence="7" id="KW-0406">Ion transport</keyword>
<keyword evidence="6" id="KW-1278">Translocase</keyword>
<keyword evidence="9" id="KW-0139">CF(1)</keyword>
<evidence type="ECO:0000256" key="1">
    <source>
        <dbReference type="ARBA" id="ARBA00004370"/>
    </source>
</evidence>
<name>A0A1F5MKI8_9BACT</name>
<dbReference type="GO" id="GO:0046933">
    <property type="term" value="F:proton-transporting ATP synthase activity, rotational mechanism"/>
    <property type="evidence" value="ECO:0007669"/>
    <property type="project" value="TreeGrafter"/>
</dbReference>
<evidence type="ECO:0000259" key="11">
    <source>
        <dbReference type="Pfam" id="PF00006"/>
    </source>
</evidence>
<keyword evidence="10" id="KW-0066">ATP synthesis</keyword>
<dbReference type="Proteomes" id="UP000178017">
    <property type="component" value="Unassembled WGS sequence"/>
</dbReference>
<dbReference type="InterPro" id="IPR000194">
    <property type="entry name" value="ATPase_F1/V1/A1_a/bsu_nucl-bd"/>
</dbReference>
<keyword evidence="4" id="KW-0547">Nucleotide-binding</keyword>
<dbReference type="GO" id="GO:0045259">
    <property type="term" value="C:proton-transporting ATP synthase complex"/>
    <property type="evidence" value="ECO:0007669"/>
    <property type="project" value="UniProtKB-KW"/>
</dbReference>
<comment type="similarity">
    <text evidence="2">Belongs to the ATPase alpha/beta chains family.</text>
</comment>
<dbReference type="InterPro" id="IPR024034">
    <property type="entry name" value="ATPase_F1/V1_b/a_C"/>
</dbReference>
<evidence type="ECO:0000256" key="8">
    <source>
        <dbReference type="ARBA" id="ARBA00023136"/>
    </source>
</evidence>
<evidence type="ECO:0000256" key="9">
    <source>
        <dbReference type="ARBA" id="ARBA00023196"/>
    </source>
</evidence>
<organism evidence="13 14">
    <name type="scientific">Candidatus Daviesbacteria bacterium RIFCSPLOWO2_01_FULL_40_24</name>
    <dbReference type="NCBI Taxonomy" id="1797787"/>
    <lineage>
        <taxon>Bacteria</taxon>
        <taxon>Candidatus Daviesiibacteriota</taxon>
    </lineage>
</organism>
<proteinExistence type="inferred from homology"/>
<evidence type="ECO:0000313" key="14">
    <source>
        <dbReference type="Proteomes" id="UP000178017"/>
    </source>
</evidence>
<protein>
    <submittedName>
        <fullName evidence="13">F0F1 ATP synthase subunit beta</fullName>
    </submittedName>
</protein>
<dbReference type="GO" id="GO:0005524">
    <property type="term" value="F:ATP binding"/>
    <property type="evidence" value="ECO:0007669"/>
    <property type="project" value="UniProtKB-KW"/>
</dbReference>